<dbReference type="AlphaFoldDB" id="A0A3A8EX33"/>
<keyword evidence="2" id="KW-1185">Reference proteome</keyword>
<organism evidence="1 2">
    <name type="scientific">Acinetobacter tianfuensis</name>
    <dbReference type="NCBI Taxonomy" id="2419603"/>
    <lineage>
        <taxon>Bacteria</taxon>
        <taxon>Pseudomonadati</taxon>
        <taxon>Pseudomonadota</taxon>
        <taxon>Gammaproteobacteria</taxon>
        <taxon>Moraxellales</taxon>
        <taxon>Moraxellaceae</taxon>
        <taxon>Acinetobacter</taxon>
    </lineage>
</organism>
<evidence type="ECO:0000313" key="2">
    <source>
        <dbReference type="Proteomes" id="UP000282388"/>
    </source>
</evidence>
<name>A0A3A8EX33_9GAMM</name>
<dbReference type="Proteomes" id="UP000282388">
    <property type="component" value="Unassembled WGS sequence"/>
</dbReference>
<proteinExistence type="predicted"/>
<sequence>MIATLNKSKTALSINRQEFKLALGKIGDGIDKQVAALKKAKQSYDVAEMAREVISEVNIFETIIEGFNEAEGTNLKLADITNLDVAQGWVDEFLEKYSGATQQTNQGNGK</sequence>
<reference evidence="1 2" key="1">
    <citation type="submission" date="2018-09" db="EMBL/GenBank/DDBJ databases">
        <title>The draft genome of Acinetobacter spp. strains.</title>
        <authorList>
            <person name="Qin J."/>
            <person name="Feng Y."/>
            <person name="Zong Z."/>
        </authorList>
    </citation>
    <scope>NUCLEOTIDE SEQUENCE [LARGE SCALE GENOMIC DNA]</scope>
    <source>
        <strain evidence="1 2">WCHAc060012</strain>
    </source>
</reference>
<dbReference type="RefSeq" id="WP_120401673.1">
    <property type="nucleotide sequence ID" value="NZ_RAXV01000006.1"/>
</dbReference>
<accession>A0A3A8EX33</accession>
<comment type="caution">
    <text evidence="1">The sequence shown here is derived from an EMBL/GenBank/DDBJ whole genome shotgun (WGS) entry which is preliminary data.</text>
</comment>
<evidence type="ECO:0000313" key="1">
    <source>
        <dbReference type="EMBL" id="RKG33013.1"/>
    </source>
</evidence>
<dbReference type="EMBL" id="RAXV01000006">
    <property type="protein sequence ID" value="RKG33013.1"/>
    <property type="molecule type" value="Genomic_DNA"/>
</dbReference>
<dbReference type="OrthoDB" id="6707141at2"/>
<protein>
    <submittedName>
        <fullName evidence="1">Uncharacterized protein</fullName>
    </submittedName>
</protein>
<gene>
    <name evidence="1" type="ORF">D7V32_04245</name>
</gene>